<dbReference type="EMBL" id="SMKA01000170">
    <property type="protein sequence ID" value="TDC23193.1"/>
    <property type="molecule type" value="Genomic_DNA"/>
</dbReference>
<organism evidence="1 2">
    <name type="scientific">Kribbella albertanoniae</name>
    <dbReference type="NCBI Taxonomy" id="1266829"/>
    <lineage>
        <taxon>Bacteria</taxon>
        <taxon>Bacillati</taxon>
        <taxon>Actinomycetota</taxon>
        <taxon>Actinomycetes</taxon>
        <taxon>Propionibacteriales</taxon>
        <taxon>Kribbellaceae</taxon>
        <taxon>Kribbella</taxon>
    </lineage>
</organism>
<dbReference type="AlphaFoldDB" id="A0A4R4PME0"/>
<protein>
    <submittedName>
        <fullName evidence="1">Uncharacterized protein</fullName>
    </submittedName>
</protein>
<evidence type="ECO:0000313" key="1">
    <source>
        <dbReference type="EMBL" id="TDC23193.1"/>
    </source>
</evidence>
<name>A0A4R4PME0_9ACTN</name>
<gene>
    <name evidence="1" type="ORF">E1261_29035</name>
</gene>
<comment type="caution">
    <text evidence="1">The sequence shown here is derived from an EMBL/GenBank/DDBJ whole genome shotgun (WGS) entry which is preliminary data.</text>
</comment>
<evidence type="ECO:0000313" key="2">
    <source>
        <dbReference type="Proteomes" id="UP000295075"/>
    </source>
</evidence>
<sequence>MTMALFSKGSELDTWAKALGATNDDAAAQALYRHLVSLEDGLHLTQQSAQVLRSAPDTATPDALASAIREINTAAEVLASMVLRFKRHERGRS</sequence>
<keyword evidence="2" id="KW-1185">Reference proteome</keyword>
<reference evidence="1 2" key="1">
    <citation type="submission" date="2019-03" db="EMBL/GenBank/DDBJ databases">
        <title>Draft genome sequences of novel Actinobacteria.</title>
        <authorList>
            <person name="Sahin N."/>
            <person name="Ay H."/>
            <person name="Saygin H."/>
        </authorList>
    </citation>
    <scope>NUCLEOTIDE SEQUENCE [LARGE SCALE GENOMIC DNA]</scope>
    <source>
        <strain evidence="1 2">JCM 30547</strain>
    </source>
</reference>
<dbReference type="RefSeq" id="WP_132412082.1">
    <property type="nucleotide sequence ID" value="NZ_SMKA01000170.1"/>
</dbReference>
<proteinExistence type="predicted"/>
<dbReference type="Proteomes" id="UP000295075">
    <property type="component" value="Unassembled WGS sequence"/>
</dbReference>
<dbReference type="OrthoDB" id="3828994at2"/>
<accession>A0A4R4PME0</accession>